<dbReference type="Gene3D" id="1.10.575.10">
    <property type="entry name" value="P1 Nuclease"/>
    <property type="match status" value="1"/>
</dbReference>
<protein>
    <recommendedName>
        <fullName evidence="10">PH domain-containing protein</fullName>
    </recommendedName>
</protein>
<dbReference type="AlphaFoldDB" id="A0A7J6NUI7"/>
<keyword evidence="3" id="KW-0479">Metal-binding</keyword>
<feature type="domain" description="PH" evidence="10">
    <location>
        <begin position="561"/>
        <end position="657"/>
    </location>
</feature>
<dbReference type="InterPro" id="IPR055071">
    <property type="entry name" value="RA_PHLPP-like"/>
</dbReference>
<reference evidence="11 12" key="1">
    <citation type="submission" date="2020-04" db="EMBL/GenBank/DDBJ databases">
        <title>Perkinsus olseni comparative genomics.</title>
        <authorList>
            <person name="Bogema D.R."/>
        </authorList>
    </citation>
    <scope>NUCLEOTIDE SEQUENCE [LARGE SCALE GENOMIC DNA]</scope>
    <source>
        <strain evidence="11 12">ATCC PRA-207</strain>
    </source>
</reference>
<dbReference type="InterPro" id="IPR011993">
    <property type="entry name" value="PH-like_dom_sf"/>
</dbReference>
<dbReference type="GO" id="GO:0003676">
    <property type="term" value="F:nucleic acid binding"/>
    <property type="evidence" value="ECO:0007669"/>
    <property type="project" value="InterPro"/>
</dbReference>
<keyword evidence="12" id="KW-1185">Reference proteome</keyword>
<dbReference type="GO" id="GO:0016788">
    <property type="term" value="F:hydrolase activity, acting on ester bonds"/>
    <property type="evidence" value="ECO:0007669"/>
    <property type="project" value="InterPro"/>
</dbReference>
<gene>
    <name evidence="11" type="ORF">FOZ63_027024</name>
</gene>
<dbReference type="Pfam" id="PF02265">
    <property type="entry name" value="S1-P1_nuclease"/>
    <property type="match status" value="1"/>
</dbReference>
<evidence type="ECO:0000256" key="1">
    <source>
        <dbReference type="ARBA" id="ARBA00009547"/>
    </source>
</evidence>
<feature type="transmembrane region" description="Helical" evidence="9">
    <location>
        <begin position="25"/>
        <end position="42"/>
    </location>
</feature>
<evidence type="ECO:0000256" key="5">
    <source>
        <dbReference type="ARBA" id="ARBA00022801"/>
    </source>
</evidence>
<dbReference type="PROSITE" id="PS50003">
    <property type="entry name" value="PH_DOMAIN"/>
    <property type="match status" value="1"/>
</dbReference>
<dbReference type="CDD" id="cd11010">
    <property type="entry name" value="S1-P1_nuclease"/>
    <property type="match status" value="1"/>
</dbReference>
<evidence type="ECO:0000256" key="3">
    <source>
        <dbReference type="ARBA" id="ARBA00022723"/>
    </source>
</evidence>
<keyword evidence="2" id="KW-0540">Nuclease</keyword>
<evidence type="ECO:0000256" key="9">
    <source>
        <dbReference type="SAM" id="Phobius"/>
    </source>
</evidence>
<dbReference type="GO" id="GO:0046872">
    <property type="term" value="F:metal ion binding"/>
    <property type="evidence" value="ECO:0007669"/>
    <property type="project" value="UniProtKB-KW"/>
</dbReference>
<evidence type="ECO:0000256" key="6">
    <source>
        <dbReference type="ARBA" id="ARBA00023157"/>
    </source>
</evidence>
<evidence type="ECO:0000256" key="8">
    <source>
        <dbReference type="SAM" id="MobiDB-lite"/>
    </source>
</evidence>
<dbReference type="GO" id="GO:0006308">
    <property type="term" value="P:DNA catabolic process"/>
    <property type="evidence" value="ECO:0007669"/>
    <property type="project" value="InterPro"/>
</dbReference>
<organism evidence="11 12">
    <name type="scientific">Perkinsus olseni</name>
    <name type="common">Perkinsus atlanticus</name>
    <dbReference type="NCBI Taxonomy" id="32597"/>
    <lineage>
        <taxon>Eukaryota</taxon>
        <taxon>Sar</taxon>
        <taxon>Alveolata</taxon>
        <taxon>Perkinsozoa</taxon>
        <taxon>Perkinsea</taxon>
        <taxon>Perkinsida</taxon>
        <taxon>Perkinsidae</taxon>
        <taxon>Perkinsus</taxon>
    </lineage>
</organism>
<dbReference type="SUPFAM" id="SSF48537">
    <property type="entry name" value="Phospholipase C/P1 nuclease"/>
    <property type="match status" value="1"/>
</dbReference>
<dbReference type="Gene3D" id="2.30.29.30">
    <property type="entry name" value="Pleckstrin-homology domain (PH domain)/Phosphotyrosine-binding domain (PTB)"/>
    <property type="match status" value="1"/>
</dbReference>
<feature type="non-terminal residue" evidence="11">
    <location>
        <position position="793"/>
    </location>
</feature>
<evidence type="ECO:0000256" key="4">
    <source>
        <dbReference type="ARBA" id="ARBA00022759"/>
    </source>
</evidence>
<keyword evidence="4" id="KW-0255">Endonuclease</keyword>
<evidence type="ECO:0000259" key="10">
    <source>
        <dbReference type="PROSITE" id="PS50003"/>
    </source>
</evidence>
<accession>A0A7J6NUI7</accession>
<keyword evidence="7" id="KW-0325">Glycoprotein</keyword>
<dbReference type="PANTHER" id="PTHR33146">
    <property type="entry name" value="ENDONUCLEASE 4"/>
    <property type="match status" value="1"/>
</dbReference>
<feature type="region of interest" description="Disordered" evidence="8">
    <location>
        <begin position="431"/>
        <end position="457"/>
    </location>
</feature>
<keyword evidence="9" id="KW-0472">Membrane</keyword>
<name>A0A7J6NUI7_PEROL</name>
<keyword evidence="9" id="KW-0812">Transmembrane</keyword>
<dbReference type="InterPro" id="IPR003154">
    <property type="entry name" value="S1/P1nuclease"/>
</dbReference>
<keyword evidence="9" id="KW-1133">Transmembrane helix</keyword>
<dbReference type="SMART" id="SM00233">
    <property type="entry name" value="PH"/>
    <property type="match status" value="1"/>
</dbReference>
<dbReference type="Proteomes" id="UP000553632">
    <property type="component" value="Unassembled WGS sequence"/>
</dbReference>
<dbReference type="Pfam" id="PF23010">
    <property type="entry name" value="RA_3"/>
    <property type="match status" value="1"/>
</dbReference>
<comment type="similarity">
    <text evidence="1">Belongs to the nuclease type I family.</text>
</comment>
<evidence type="ECO:0000256" key="7">
    <source>
        <dbReference type="ARBA" id="ARBA00023180"/>
    </source>
</evidence>
<comment type="caution">
    <text evidence="11">The sequence shown here is derived from an EMBL/GenBank/DDBJ whole genome shotgun (WGS) entry which is preliminary data.</text>
</comment>
<dbReference type="InterPro" id="IPR008947">
    <property type="entry name" value="PLipase_C/P1_nuclease_dom_sf"/>
</dbReference>
<evidence type="ECO:0000313" key="11">
    <source>
        <dbReference type="EMBL" id="KAF4687216.1"/>
    </source>
</evidence>
<proteinExistence type="inferred from homology"/>
<dbReference type="PANTHER" id="PTHR33146:SF26">
    <property type="entry name" value="ENDONUCLEASE 4"/>
    <property type="match status" value="1"/>
</dbReference>
<feature type="transmembrane region" description="Helical" evidence="9">
    <location>
        <begin position="409"/>
        <end position="427"/>
    </location>
</feature>
<dbReference type="GO" id="GO:0004519">
    <property type="term" value="F:endonuclease activity"/>
    <property type="evidence" value="ECO:0007669"/>
    <property type="project" value="UniProtKB-KW"/>
</dbReference>
<keyword evidence="6" id="KW-1015">Disulfide bond</keyword>
<evidence type="ECO:0000256" key="2">
    <source>
        <dbReference type="ARBA" id="ARBA00022722"/>
    </source>
</evidence>
<evidence type="ECO:0000313" key="12">
    <source>
        <dbReference type="Proteomes" id="UP000553632"/>
    </source>
</evidence>
<dbReference type="InterPro" id="IPR001849">
    <property type="entry name" value="PH_domain"/>
</dbReference>
<dbReference type="Pfam" id="PF00169">
    <property type="entry name" value="PH"/>
    <property type="match status" value="1"/>
</dbReference>
<keyword evidence="5" id="KW-0378">Hydrolase</keyword>
<feature type="transmembrane region" description="Helical" evidence="9">
    <location>
        <begin position="364"/>
        <end position="388"/>
    </location>
</feature>
<sequence length="793" mass="89016">SLCLRLSSACCRFSKMSKIFRVRKILCRCILMMMVVVMVNGWDVDGHEAVGMVAMSALDGRASNQLKRLLQGKDAVEDAGWAHKAESAIPWSKPLHFIQQPEPFSSTLVINDITCPDGQCLLEAIKIFYDQAKGDTSKSSQKDRLMRSATRLPVQVTDADAVRFLINLIGDMHQPLHEGFLTDDFGRKTLVKLPNGSVMSLYELWDHDIIQSTIQNHPQFWWSGWTHIQRVDTNTYNADKKAWQEDNTAALTKWCQENAEFVNQFIYTNPLTNERFPLGGDAPIEVDAALLDKWRQLLIQRILLAGSRTAIVLNDILESSAAPGLRSGSIVTPPVADEIEIDDLEFGNGQPARRRQKLDTTSDILLQLGVLAVVVVIGLAAYLVFMMVSKSKDTYSTSLFRSHRQQLRLIECFLFIMNSLFLSATALQQQRAPPRPNSPATNSSIGGVHQPESSGKCGTERSVRVYFIDNTYREVRHLSANTTVSELLYKLQQKDAPVGRMNLYFVASGRLTICERKLEESERPLAIVTESDGPGKLVAHPPGEKIPSKILPEEVEDVAGDVLRRGSLDKLSSNGKKWKPREFTLRPSTLAYQSGGKPARVLELVNCEKVVAGDGRSDAGETKRIFRVVMDTRTLTLRAATTSDRDVWVLSVAKSAAILKENRILEQACRAMKENNKRRMDSEIKGLFSLTQSLDSLLSFSCEARDVFLSHTTDCIDKGGDEIDYEGVRDYVLGYEDPDVRQNMSEEEYAKVDGWLRRTAFPNIVNRMSFLTRLAQIYASKPRRSDSYSQYLD</sequence>
<dbReference type="EMBL" id="JABANO010040107">
    <property type="protein sequence ID" value="KAF4687216.1"/>
    <property type="molecule type" value="Genomic_DNA"/>
</dbReference>
<dbReference type="SUPFAM" id="SSF50729">
    <property type="entry name" value="PH domain-like"/>
    <property type="match status" value="1"/>
</dbReference>